<feature type="transmembrane region" description="Helical" evidence="10">
    <location>
        <begin position="62"/>
        <end position="89"/>
    </location>
</feature>
<organism evidence="12">
    <name type="scientific">Beroe forskalii</name>
    <name type="common">Comb jelly</name>
    <dbReference type="NCBI Taxonomy" id="140453"/>
    <lineage>
        <taxon>Eukaryota</taxon>
        <taxon>Metazoa</taxon>
        <taxon>Ctenophora</taxon>
        <taxon>Nuda</taxon>
        <taxon>Beroida</taxon>
        <taxon>Beroidae</taxon>
        <taxon>Beroe</taxon>
    </lineage>
</organism>
<comment type="pathway">
    <text evidence="3 9">Energy metabolism; oxidative phosphorylation.</text>
</comment>
<feature type="transmembrane region" description="Helical" evidence="10">
    <location>
        <begin position="409"/>
        <end position="435"/>
    </location>
</feature>
<keyword evidence="9" id="KW-0186">Copper</keyword>
<evidence type="ECO:0000256" key="8">
    <source>
        <dbReference type="ARBA" id="ARBA00023136"/>
    </source>
</evidence>
<dbReference type="GO" id="GO:0004129">
    <property type="term" value="F:cytochrome-c oxidase activity"/>
    <property type="evidence" value="ECO:0007669"/>
    <property type="project" value="UniProtKB-EC"/>
</dbReference>
<dbReference type="GO" id="GO:0015990">
    <property type="term" value="P:electron transport coupled proton transport"/>
    <property type="evidence" value="ECO:0007669"/>
    <property type="project" value="TreeGrafter"/>
</dbReference>
<dbReference type="GO" id="GO:0005743">
    <property type="term" value="C:mitochondrial inner membrane"/>
    <property type="evidence" value="ECO:0007669"/>
    <property type="project" value="UniProtKB-SubCell"/>
</dbReference>
<dbReference type="GO" id="GO:0020037">
    <property type="term" value="F:heme binding"/>
    <property type="evidence" value="ECO:0007669"/>
    <property type="project" value="InterPro"/>
</dbReference>
<dbReference type="EC" id="7.1.1.9" evidence="9"/>
<dbReference type="AlphaFoldDB" id="A0A2U8JFB8"/>
<keyword evidence="8 9" id="KW-0472">Membrane</keyword>
<feature type="transmembrane region" description="Helical" evidence="10">
    <location>
        <begin position="183"/>
        <end position="211"/>
    </location>
</feature>
<keyword evidence="9 12" id="KW-0496">Mitochondrion</keyword>
<evidence type="ECO:0000313" key="12">
    <source>
        <dbReference type="EMBL" id="AWK60586.1"/>
    </source>
</evidence>
<protein>
    <recommendedName>
        <fullName evidence="5 9">Cytochrome c oxidase subunit 1</fullName>
        <ecNumber evidence="9">7.1.1.9</ecNumber>
    </recommendedName>
</protein>
<evidence type="ECO:0000256" key="3">
    <source>
        <dbReference type="ARBA" id="ARBA00004673"/>
    </source>
</evidence>
<accession>A0A2U8JFB8</accession>
<feature type="transmembrane region" description="Helical" evidence="10">
    <location>
        <begin position="243"/>
        <end position="263"/>
    </location>
</feature>
<evidence type="ECO:0000256" key="9">
    <source>
        <dbReference type="RuleBase" id="RU000369"/>
    </source>
</evidence>
<keyword evidence="9" id="KW-0249">Electron transport</keyword>
<geneLocation type="mitochondrion" evidence="12"/>
<comment type="catalytic activity">
    <reaction evidence="9">
        <text>4 Fe(II)-[cytochrome c] + O2 + 8 H(+)(in) = 4 Fe(III)-[cytochrome c] + 2 H2O + 4 H(+)(out)</text>
        <dbReference type="Rhea" id="RHEA:11436"/>
        <dbReference type="Rhea" id="RHEA-COMP:10350"/>
        <dbReference type="Rhea" id="RHEA-COMP:14399"/>
        <dbReference type="ChEBI" id="CHEBI:15377"/>
        <dbReference type="ChEBI" id="CHEBI:15378"/>
        <dbReference type="ChEBI" id="CHEBI:15379"/>
        <dbReference type="ChEBI" id="CHEBI:29033"/>
        <dbReference type="ChEBI" id="CHEBI:29034"/>
        <dbReference type="EC" id="7.1.1.9"/>
    </reaction>
</comment>
<keyword evidence="9" id="KW-0999">Mitochondrion inner membrane</keyword>
<keyword evidence="9" id="KW-0679">Respiratory chain</keyword>
<feature type="transmembrane region" description="Helical" evidence="10">
    <location>
        <begin position="101"/>
        <end position="125"/>
    </location>
</feature>
<evidence type="ECO:0000259" key="11">
    <source>
        <dbReference type="PROSITE" id="PS50855"/>
    </source>
</evidence>
<dbReference type="PANTHER" id="PTHR10422">
    <property type="entry name" value="CYTOCHROME C OXIDASE SUBUNIT 1"/>
    <property type="match status" value="1"/>
</dbReference>
<dbReference type="PRINTS" id="PR01165">
    <property type="entry name" value="CYCOXIDASEI"/>
</dbReference>
<feature type="transmembrane region" description="Helical" evidence="10">
    <location>
        <begin position="303"/>
        <end position="325"/>
    </location>
</feature>
<keyword evidence="9" id="KW-0408">Iron</keyword>
<sequence>MLDKWLGSVYHYNIASLYFFFSISLGFCAFFYSFIIRLSLVWPFAFLSSGSIYLHYVTLHAIYMIFFFVMPFSIGGLSNLLIPLCFHVADMCLPRINNLSFWLLFFSFIFSILSSMTSFGAASGWTLYPPYSSFPAAPSVSTDFIIFSLHLAGASSILSSINFVSTIFFLPISYRFSFFQYPLFIVAQLVVAFLLIISLPVLAAAITMLLFDRNFSTSFFSNFLGGDALLYQHLFWFFGHPEVYVLILPAFAIISHVISYLINRNTPFSYPGLSVAIIAIGVLGCVVWAHHMFTSGMDLDTRFYFASATLIIAVPTGIKIFSWIFTFISEVYIYNPLFVWTLGFISLFTFGGLSGIVLSNCHLNLFFHDSYYVIAHFHYVLSLGAVIGVILSTFYLFNKSFNLSCNYYYQALIFCLFFLGSNLLFFPFHFLGLWGLPRHYFIYDLNFYVFSFSSLFSIILIAISMFMLISNLKFKNEIFYYSYNCDLFNKYFLFSKLGHITSSVKLY</sequence>
<dbReference type="Gene3D" id="1.20.210.10">
    <property type="entry name" value="Cytochrome c oxidase-like, subunit I domain"/>
    <property type="match status" value="1"/>
</dbReference>
<feature type="transmembrane region" description="Helical" evidence="10">
    <location>
        <begin position="337"/>
        <end position="357"/>
    </location>
</feature>
<dbReference type="GO" id="GO:0046872">
    <property type="term" value="F:metal ion binding"/>
    <property type="evidence" value="ECO:0007669"/>
    <property type="project" value="UniProtKB-KW"/>
</dbReference>
<keyword evidence="9" id="KW-0349">Heme</keyword>
<evidence type="ECO:0000256" key="6">
    <source>
        <dbReference type="ARBA" id="ARBA00022692"/>
    </source>
</evidence>
<feature type="transmembrane region" description="Helical" evidence="10">
    <location>
        <begin position="447"/>
        <end position="469"/>
    </location>
</feature>
<dbReference type="InterPro" id="IPR000883">
    <property type="entry name" value="Cyt_C_Oxase_1"/>
</dbReference>
<feature type="transmembrane region" description="Helical" evidence="10">
    <location>
        <begin position="12"/>
        <end position="32"/>
    </location>
</feature>
<name>A0A2U8JFB8_BERFR</name>
<dbReference type="InterPro" id="IPR023615">
    <property type="entry name" value="Cyt_c_Oxase_su1_BS"/>
</dbReference>
<evidence type="ECO:0000256" key="10">
    <source>
        <dbReference type="SAM" id="Phobius"/>
    </source>
</evidence>
<dbReference type="UniPathway" id="UPA00705"/>
<feature type="transmembrane region" description="Helical" evidence="10">
    <location>
        <begin position="39"/>
        <end position="56"/>
    </location>
</feature>
<comment type="subcellular location">
    <subcellularLocation>
        <location evidence="2">Membrane</location>
        <topology evidence="2">Multi-pass membrane protein</topology>
    </subcellularLocation>
    <subcellularLocation>
        <location evidence="9">Mitochondrion inner membrane</location>
        <topology evidence="9">Multi-pass membrane protein</topology>
    </subcellularLocation>
</comment>
<comment type="function">
    <text evidence="9">Component of the cytochrome c oxidase, the last enzyme in the mitochondrial electron transport chain which drives oxidative phosphorylation. The respiratory chain contains 3 multisubunit complexes succinate dehydrogenase (complex II, CII), ubiquinol-cytochrome c oxidoreductase (cytochrome b-c1 complex, complex III, CIII) and cytochrome c oxidase (complex IV, CIV), that cooperate to transfer electrons derived from NADH and succinate to molecular oxygen, creating an electrochemical gradient over the inner membrane that drives transmembrane transport and the ATP synthase. Cytochrome c oxidase is the component of the respiratory chain that catalyzes the reduction of oxygen to water. Electrons originating from reduced cytochrome c in the intermembrane space (IMS) are transferred via the dinuclear copper A center (CU(A)) of subunit 2 and heme A of subunit 1 to the active site in subunit 1, a binuclear center (BNC) formed by heme A3 and copper B (CU(B)). The BNC reduces molecular oxygen to 2 water molecules using 4 electrons from cytochrome c in the IMS and 4 protons from the mitochondrial matrix.</text>
</comment>
<evidence type="ECO:0000256" key="5">
    <source>
        <dbReference type="ARBA" id="ARBA00015947"/>
    </source>
</evidence>
<feature type="transmembrane region" description="Helical" evidence="10">
    <location>
        <begin position="377"/>
        <end position="397"/>
    </location>
</feature>
<dbReference type="PROSITE" id="PS00077">
    <property type="entry name" value="COX1_CUB"/>
    <property type="match status" value="1"/>
</dbReference>
<comment type="similarity">
    <text evidence="4 9">Belongs to the heme-copper respiratory oxidase family.</text>
</comment>
<dbReference type="PANTHER" id="PTHR10422:SF18">
    <property type="entry name" value="CYTOCHROME C OXIDASE SUBUNIT 1"/>
    <property type="match status" value="1"/>
</dbReference>
<gene>
    <name evidence="12" type="primary">COX1</name>
</gene>
<keyword evidence="9" id="KW-0813">Transport</keyword>
<evidence type="ECO:0000256" key="1">
    <source>
        <dbReference type="ARBA" id="ARBA00001971"/>
    </source>
</evidence>
<proteinExistence type="inferred from homology"/>
<keyword evidence="7 10" id="KW-1133">Transmembrane helix</keyword>
<dbReference type="SUPFAM" id="SSF81442">
    <property type="entry name" value="Cytochrome c oxidase subunit I-like"/>
    <property type="match status" value="1"/>
</dbReference>
<feature type="transmembrane region" description="Helical" evidence="10">
    <location>
        <begin position="145"/>
        <end position="171"/>
    </location>
</feature>
<reference evidence="12" key="1">
    <citation type="submission" date="2017-12" db="EMBL/GenBank/DDBJ databases">
        <title>Novel ORFS in the mitochondrial genome of the ctenophore, Beroe forskalii.</title>
        <authorList>
            <person name="Schultz D.T."/>
            <person name="Eizenga J.M."/>
            <person name="Corbett-Detig R.B."/>
            <person name="Francis W.R."/>
            <person name="Christianson L.M."/>
            <person name="Green R.E."/>
            <person name="Haddock S.H.D."/>
        </authorList>
    </citation>
    <scope>NUCLEOTIDE SEQUENCE</scope>
    <source>
        <strain evidence="12">Bf201606</strain>
    </source>
</reference>
<dbReference type="InterPro" id="IPR036927">
    <property type="entry name" value="Cyt_c_oxase-like_su1_sf"/>
</dbReference>
<comment type="cofactor">
    <cofactor evidence="1">
        <name>heme</name>
        <dbReference type="ChEBI" id="CHEBI:30413"/>
    </cofactor>
</comment>
<evidence type="ECO:0000256" key="7">
    <source>
        <dbReference type="ARBA" id="ARBA00022989"/>
    </source>
</evidence>
<keyword evidence="9" id="KW-0479">Metal-binding</keyword>
<dbReference type="GO" id="GO:0006123">
    <property type="term" value="P:mitochondrial electron transport, cytochrome c to oxygen"/>
    <property type="evidence" value="ECO:0007669"/>
    <property type="project" value="TreeGrafter"/>
</dbReference>
<evidence type="ECO:0000256" key="4">
    <source>
        <dbReference type="ARBA" id="ARBA00009578"/>
    </source>
</evidence>
<feature type="domain" description="Cytochrome oxidase subunit I profile" evidence="11">
    <location>
        <begin position="1"/>
        <end position="483"/>
    </location>
</feature>
<dbReference type="InterPro" id="IPR023616">
    <property type="entry name" value="Cyt_c_oxase-like_su1_dom"/>
</dbReference>
<dbReference type="EMBL" id="MG655623">
    <property type="protein sequence ID" value="AWK60586.1"/>
    <property type="molecule type" value="Genomic_DNA"/>
</dbReference>
<evidence type="ECO:0000256" key="2">
    <source>
        <dbReference type="ARBA" id="ARBA00004141"/>
    </source>
</evidence>
<keyword evidence="6 9" id="KW-0812">Transmembrane</keyword>
<feature type="transmembrane region" description="Helical" evidence="10">
    <location>
        <begin position="270"/>
        <end position="291"/>
    </location>
</feature>
<dbReference type="Pfam" id="PF00115">
    <property type="entry name" value="COX1"/>
    <property type="match status" value="1"/>
</dbReference>
<dbReference type="PROSITE" id="PS50855">
    <property type="entry name" value="COX1"/>
    <property type="match status" value="1"/>
</dbReference>